<dbReference type="EMBL" id="JAVFWL010000002">
    <property type="protein sequence ID" value="KAK6736877.1"/>
    <property type="molecule type" value="Genomic_DNA"/>
</dbReference>
<accession>A0ABR1CEK1</accession>
<protein>
    <recommendedName>
        <fullName evidence="3">Miro-like protein</fullName>
    </recommendedName>
</protein>
<evidence type="ECO:0000313" key="1">
    <source>
        <dbReference type="EMBL" id="KAK6736877.1"/>
    </source>
</evidence>
<proteinExistence type="predicted"/>
<dbReference type="Pfam" id="PF00071">
    <property type="entry name" value="Ras"/>
    <property type="match status" value="1"/>
</dbReference>
<evidence type="ECO:0008006" key="3">
    <source>
        <dbReference type="Google" id="ProtNLM"/>
    </source>
</evidence>
<name>A0ABR1CEK1_NECAM</name>
<dbReference type="PRINTS" id="PR00449">
    <property type="entry name" value="RASTRNSFRMNG"/>
</dbReference>
<evidence type="ECO:0000313" key="2">
    <source>
        <dbReference type="Proteomes" id="UP001303046"/>
    </source>
</evidence>
<dbReference type="Proteomes" id="UP001303046">
    <property type="component" value="Unassembled WGS sequence"/>
</dbReference>
<dbReference type="InterPro" id="IPR001806">
    <property type="entry name" value="Small_GTPase"/>
</dbReference>
<dbReference type="SMART" id="SM00173">
    <property type="entry name" value="RAS"/>
    <property type="match status" value="1"/>
</dbReference>
<comment type="caution">
    <text evidence="1">The sequence shown here is derived from an EMBL/GenBank/DDBJ whole genome shotgun (WGS) entry which is preliminary data.</text>
</comment>
<sequence>MDVDDYDRHFRLLICGGSGTGKSTILSRFSFEGGGSEGKSILKLDGEIIRIDVRKKDNWQREYVSEFDAVIAVFASDDLKSFEYAVEIVRSVQNCDFLPVVIIENKIDLIDNYNFSNKEIIEDAITKARVRMYRVSAEQEFNVMQPFAYILEKLLRYRDENANVHDRTFQNCRPTSREAWVERPVATSSKKSSNCSIM</sequence>
<keyword evidence="2" id="KW-1185">Reference proteome</keyword>
<gene>
    <name evidence="1" type="primary">Necator_chrII.g7313</name>
    <name evidence="1" type="ORF">RB195_019520</name>
</gene>
<organism evidence="1 2">
    <name type="scientific">Necator americanus</name>
    <name type="common">Human hookworm</name>
    <dbReference type="NCBI Taxonomy" id="51031"/>
    <lineage>
        <taxon>Eukaryota</taxon>
        <taxon>Metazoa</taxon>
        <taxon>Ecdysozoa</taxon>
        <taxon>Nematoda</taxon>
        <taxon>Chromadorea</taxon>
        <taxon>Rhabditida</taxon>
        <taxon>Rhabditina</taxon>
        <taxon>Rhabditomorpha</taxon>
        <taxon>Strongyloidea</taxon>
        <taxon>Ancylostomatidae</taxon>
        <taxon>Bunostominae</taxon>
        <taxon>Necator</taxon>
    </lineage>
</organism>
<dbReference type="SUPFAM" id="SSF52540">
    <property type="entry name" value="P-loop containing nucleoside triphosphate hydrolases"/>
    <property type="match status" value="1"/>
</dbReference>
<dbReference type="InterPro" id="IPR027417">
    <property type="entry name" value="P-loop_NTPase"/>
</dbReference>
<reference evidence="1 2" key="1">
    <citation type="submission" date="2023-08" db="EMBL/GenBank/DDBJ databases">
        <title>A Necator americanus chromosomal reference genome.</title>
        <authorList>
            <person name="Ilik V."/>
            <person name="Petrzelkova K.J."/>
            <person name="Pardy F."/>
            <person name="Fuh T."/>
            <person name="Niatou-Singa F.S."/>
            <person name="Gouil Q."/>
            <person name="Baker L."/>
            <person name="Ritchie M.E."/>
            <person name="Jex A.R."/>
            <person name="Gazzola D."/>
            <person name="Li H."/>
            <person name="Toshio Fujiwara R."/>
            <person name="Zhan B."/>
            <person name="Aroian R.V."/>
            <person name="Pafco B."/>
            <person name="Schwarz E.M."/>
        </authorList>
    </citation>
    <scope>NUCLEOTIDE SEQUENCE [LARGE SCALE GENOMIC DNA]</scope>
    <source>
        <strain evidence="1 2">Aroian</strain>
        <tissue evidence="1">Whole animal</tissue>
    </source>
</reference>
<dbReference type="Gene3D" id="3.40.50.300">
    <property type="entry name" value="P-loop containing nucleotide triphosphate hydrolases"/>
    <property type="match status" value="1"/>
</dbReference>